<accession>A0A0A2M1I2</accession>
<dbReference type="eggNOG" id="COG2010">
    <property type="taxonomic scope" value="Bacteria"/>
</dbReference>
<keyword evidence="1" id="KW-0732">Signal</keyword>
<evidence type="ECO:0000313" key="3">
    <source>
        <dbReference type="Proteomes" id="UP000030152"/>
    </source>
</evidence>
<evidence type="ECO:0008006" key="4">
    <source>
        <dbReference type="Google" id="ProtNLM"/>
    </source>
</evidence>
<organism evidence="2 3">
    <name type="scientific">Flavobacterium rivuli WB 3.3-2 = DSM 21788</name>
    <dbReference type="NCBI Taxonomy" id="1121895"/>
    <lineage>
        <taxon>Bacteria</taxon>
        <taxon>Pseudomonadati</taxon>
        <taxon>Bacteroidota</taxon>
        <taxon>Flavobacteriia</taxon>
        <taxon>Flavobacteriales</taxon>
        <taxon>Flavobacteriaceae</taxon>
        <taxon>Flavobacterium</taxon>
    </lineage>
</organism>
<dbReference type="OrthoDB" id="338827at2"/>
<dbReference type="AlphaFoldDB" id="A0A0A2M1I2"/>
<evidence type="ECO:0000256" key="1">
    <source>
        <dbReference type="SAM" id="SignalP"/>
    </source>
</evidence>
<feature type="signal peptide" evidence="1">
    <location>
        <begin position="1"/>
        <end position="21"/>
    </location>
</feature>
<name>A0A0A2M1I2_9FLAO</name>
<dbReference type="PROSITE" id="PS51257">
    <property type="entry name" value="PROKAR_LIPOPROTEIN"/>
    <property type="match status" value="1"/>
</dbReference>
<protein>
    <recommendedName>
        <fullName evidence="4">Repeat protein (TIGR03806 family)</fullName>
    </recommendedName>
</protein>
<feature type="chain" id="PRO_5002002616" description="Repeat protein (TIGR03806 family)" evidence="1">
    <location>
        <begin position="22"/>
        <end position="363"/>
    </location>
</feature>
<keyword evidence="3" id="KW-1185">Reference proteome</keyword>
<dbReference type="RefSeq" id="WP_020214675.1">
    <property type="nucleotide sequence ID" value="NZ_JRLX01000020.1"/>
</dbReference>
<dbReference type="NCBIfam" id="TIGR03806">
    <property type="entry name" value="chp_HNE_0200"/>
    <property type="match status" value="1"/>
</dbReference>
<gene>
    <name evidence="2" type="ORF">Q765_15745</name>
</gene>
<dbReference type="Proteomes" id="UP000030152">
    <property type="component" value="Unassembled WGS sequence"/>
</dbReference>
<sequence length="363" mass="40633">MKQNLLTLILCVVFYSLFSCGDNGNDDYIQIPAGLASPVIMNLDSIPYTKLSHYNFFEGDIKNQQPVQGVLPYDLNSSLFTDYALKKRFVWMPEGTKATYVTDGEVLDFPTGTALIKTFYYDNAYPSGTTDIVETRIMIKKADGWIFANYVWNAEMTEAVLTTNSGSKTIKWYQGDYLRTVNYKIPSQAQCASCHTLNNTFVPIGPKPQNLNKNYTYTDSVNNQLYKWMAIGYLNAVPPNIASTADWTDVSLSLDVRARSYLDINCAHCHTTGGSCSYTPMNLAFNKTNIRSNLGICIEPQDFVSGDEQYIIAGQDAEASLMLSKIRTTDPNEMMPLIGRSLIHREGIALIQEWIDTMDAACP</sequence>
<dbReference type="STRING" id="1121895.GCA_000378485_03499"/>
<evidence type="ECO:0000313" key="2">
    <source>
        <dbReference type="EMBL" id="KGO85481.1"/>
    </source>
</evidence>
<dbReference type="InterPro" id="IPR036280">
    <property type="entry name" value="Multihaem_cyt_sf"/>
</dbReference>
<proteinExistence type="predicted"/>
<dbReference type="SUPFAM" id="SSF48695">
    <property type="entry name" value="Multiheme cytochromes"/>
    <property type="match status" value="1"/>
</dbReference>
<dbReference type="InterPro" id="IPR022269">
    <property type="entry name" value="SO_2930-like_C"/>
</dbReference>
<reference evidence="2 3" key="1">
    <citation type="submission" date="2013-09" db="EMBL/GenBank/DDBJ databases">
        <authorList>
            <person name="Zeng Z."/>
            <person name="Chen C."/>
        </authorList>
    </citation>
    <scope>NUCLEOTIDE SEQUENCE [LARGE SCALE GENOMIC DNA]</scope>
    <source>
        <strain evidence="2 3">WB 3.3-2</strain>
    </source>
</reference>
<dbReference type="EMBL" id="JRLX01000020">
    <property type="protein sequence ID" value="KGO85481.1"/>
    <property type="molecule type" value="Genomic_DNA"/>
</dbReference>
<comment type="caution">
    <text evidence="2">The sequence shown here is derived from an EMBL/GenBank/DDBJ whole genome shotgun (WGS) entry which is preliminary data.</text>
</comment>